<dbReference type="PROSITE" id="PS50948">
    <property type="entry name" value="PAN"/>
    <property type="match status" value="1"/>
</dbReference>
<dbReference type="Pfam" id="PF14295">
    <property type="entry name" value="PAN_4"/>
    <property type="match status" value="2"/>
</dbReference>
<reference evidence="3 4" key="1">
    <citation type="submission" date="2020-05" db="EMBL/GenBank/DDBJ databases">
        <title>Identification and distribution of gene clusters putatively required for synthesis of sphingolipid metabolism inhibitors in phylogenetically diverse species of the filamentous fungus Fusarium.</title>
        <authorList>
            <person name="Kim H.-S."/>
            <person name="Busman M."/>
            <person name="Brown D.W."/>
            <person name="Divon H."/>
            <person name="Uhlig S."/>
            <person name="Proctor R.H."/>
        </authorList>
    </citation>
    <scope>NUCLEOTIDE SEQUENCE [LARGE SCALE GENOMIC DNA]</scope>
    <source>
        <strain evidence="3 4">NRRL 66243</strain>
    </source>
</reference>
<evidence type="ECO:0000256" key="1">
    <source>
        <dbReference type="SAM" id="SignalP"/>
    </source>
</evidence>
<dbReference type="OrthoDB" id="5102041at2759"/>
<dbReference type="InterPro" id="IPR003609">
    <property type="entry name" value="Pan_app"/>
</dbReference>
<evidence type="ECO:0000313" key="3">
    <source>
        <dbReference type="EMBL" id="KAF5630246.1"/>
    </source>
</evidence>
<dbReference type="EMBL" id="JAAQRI010000177">
    <property type="protein sequence ID" value="KAF5630246.1"/>
    <property type="molecule type" value="Genomic_DNA"/>
</dbReference>
<comment type="caution">
    <text evidence="3">The sequence shown here is derived from an EMBL/GenBank/DDBJ whole genome shotgun (WGS) entry which is preliminary data.</text>
</comment>
<dbReference type="Pfam" id="PF00024">
    <property type="entry name" value="PAN_1"/>
    <property type="match status" value="1"/>
</dbReference>
<dbReference type="Proteomes" id="UP000530670">
    <property type="component" value="Unassembled WGS sequence"/>
</dbReference>
<feature type="domain" description="Apple" evidence="2">
    <location>
        <begin position="156"/>
        <end position="236"/>
    </location>
</feature>
<gene>
    <name evidence="3" type="ORF">FTJAE_8271</name>
</gene>
<accession>A0A8H5RE37</accession>
<dbReference type="RefSeq" id="XP_037204664.1">
    <property type="nucleotide sequence ID" value="XM_037355070.1"/>
</dbReference>
<dbReference type="SUPFAM" id="SSF57414">
    <property type="entry name" value="Hairpin loop containing domain-like"/>
    <property type="match status" value="1"/>
</dbReference>
<feature type="signal peptide" evidence="1">
    <location>
        <begin position="1"/>
        <end position="19"/>
    </location>
</feature>
<keyword evidence="1" id="KW-0732">Signal</keyword>
<evidence type="ECO:0000313" key="4">
    <source>
        <dbReference type="Proteomes" id="UP000530670"/>
    </source>
</evidence>
<dbReference type="GeneID" id="59307340"/>
<protein>
    <recommendedName>
        <fullName evidence="2">Apple domain-containing protein</fullName>
    </recommendedName>
</protein>
<organism evidence="3 4">
    <name type="scientific">Fusarium tjaetaba</name>
    <dbReference type="NCBI Taxonomy" id="1567544"/>
    <lineage>
        <taxon>Eukaryota</taxon>
        <taxon>Fungi</taxon>
        <taxon>Dikarya</taxon>
        <taxon>Ascomycota</taxon>
        <taxon>Pezizomycotina</taxon>
        <taxon>Sordariomycetes</taxon>
        <taxon>Hypocreomycetidae</taxon>
        <taxon>Hypocreales</taxon>
        <taxon>Nectriaceae</taxon>
        <taxon>Fusarium</taxon>
        <taxon>Fusarium fujikuroi species complex</taxon>
    </lineage>
</organism>
<dbReference type="Gene3D" id="3.50.4.10">
    <property type="entry name" value="Hepatocyte Growth Factor"/>
    <property type="match status" value="1"/>
</dbReference>
<sequence length="470" mass="47849">MVAIRSFLILSATVGIASAGKCKPESRSSSIASSIVSVTSSTGSASVSVIESSTTLVDTTTETTLTKSATETASSETASASGSASVTIIESSTTLADTTVESSIAESTASSATSADVSTTESKLTTFLTSFTTLNVDTTTEAATTTTAAPGPVVSCPSDVNQCLGTMEIQCDVLLGGLNSPSILADMNACAQQCNSDNACRAFTYNQNMHECFIVTTQEIFAADVGGWVAGIKGTCGETTESSSTVFTSTAETTTTEAATTTTLSTADPTCPSMVKQCAGDSAVLCDVQLDNLVLAGFSNDIVECASFCDQDDDCAGFSRVRSSGGCFKAIALIADVSKTNRDGWDSGIKFTCGQEPEPTTTAFTSTAETTTTEAATTTTAAAPPVDNCPPETGVCLGSAQIQCDVSLYGGNLVGGGSISQCAMLCLTDGLCTGFSRRRDDGACYITFDDPVATTENEGWDTGVLGSCAT</sequence>
<proteinExistence type="predicted"/>
<name>A0A8H5RE37_9HYPO</name>
<feature type="chain" id="PRO_5034135857" description="Apple domain-containing protein" evidence="1">
    <location>
        <begin position="20"/>
        <end position="470"/>
    </location>
</feature>
<keyword evidence="4" id="KW-1185">Reference proteome</keyword>
<dbReference type="AlphaFoldDB" id="A0A8H5RE37"/>
<evidence type="ECO:0000259" key="2">
    <source>
        <dbReference type="PROSITE" id="PS50948"/>
    </source>
</evidence>